<gene>
    <name evidence="1" type="ORF">J2S01_001557</name>
</gene>
<reference evidence="1 2" key="1">
    <citation type="submission" date="2023-07" db="EMBL/GenBank/DDBJ databases">
        <title>Genomic Encyclopedia of Type Strains, Phase IV (KMG-IV): sequencing the most valuable type-strain genomes for metagenomic binning, comparative biology and taxonomic classification.</title>
        <authorList>
            <person name="Goeker M."/>
        </authorList>
    </citation>
    <scope>NUCLEOTIDE SEQUENCE [LARGE SCALE GENOMIC DNA]</scope>
    <source>
        <strain evidence="1 2">DSM 16980</strain>
    </source>
</reference>
<sequence length="57" mass="5907">MNSIAVGMALDFMMGGTALIACSSVGKGTSRLTFFLGRGKSRRIALVMIASVPSEPT</sequence>
<dbReference type="Proteomes" id="UP001239167">
    <property type="component" value="Unassembled WGS sequence"/>
</dbReference>
<keyword evidence="2" id="KW-1185">Reference proteome</keyword>
<protein>
    <submittedName>
        <fullName evidence="1">Uncharacterized protein</fullName>
    </submittedName>
</protein>
<accession>A0ABT9Y7M5</accession>
<feature type="non-terminal residue" evidence="1">
    <location>
        <position position="57"/>
    </location>
</feature>
<organism evidence="1 2">
    <name type="scientific">Pectinatus haikarae</name>
    <dbReference type="NCBI Taxonomy" id="349096"/>
    <lineage>
        <taxon>Bacteria</taxon>
        <taxon>Bacillati</taxon>
        <taxon>Bacillota</taxon>
        <taxon>Negativicutes</taxon>
        <taxon>Selenomonadales</taxon>
        <taxon>Selenomonadaceae</taxon>
        <taxon>Pectinatus</taxon>
    </lineage>
</organism>
<evidence type="ECO:0000313" key="2">
    <source>
        <dbReference type="Proteomes" id="UP001239167"/>
    </source>
</evidence>
<comment type="caution">
    <text evidence="1">The sequence shown here is derived from an EMBL/GenBank/DDBJ whole genome shotgun (WGS) entry which is preliminary data.</text>
</comment>
<dbReference type="EMBL" id="JAUSUE010000009">
    <property type="protein sequence ID" value="MDQ0203838.1"/>
    <property type="molecule type" value="Genomic_DNA"/>
</dbReference>
<proteinExistence type="predicted"/>
<evidence type="ECO:0000313" key="1">
    <source>
        <dbReference type="EMBL" id="MDQ0203838.1"/>
    </source>
</evidence>
<name>A0ABT9Y7M5_9FIRM</name>